<evidence type="ECO:0000256" key="2">
    <source>
        <dbReference type="SAM" id="SignalP"/>
    </source>
</evidence>
<keyword evidence="2" id="KW-0732">Signal</keyword>
<dbReference type="KEGG" id="fte:Fluta_3751"/>
<dbReference type="CDD" id="cd02619">
    <property type="entry name" value="Peptidase_C1"/>
    <property type="match status" value="1"/>
</dbReference>
<feature type="chain" id="PRO_5003279831" evidence="2">
    <location>
        <begin position="19"/>
        <end position="497"/>
    </location>
</feature>
<dbReference type="eggNOG" id="COG4870">
    <property type="taxonomic scope" value="Bacteria"/>
</dbReference>
<dbReference type="Pfam" id="PF20305">
    <property type="entry name" value="pYEATS"/>
    <property type="match status" value="2"/>
</dbReference>
<dbReference type="EMBL" id="CP002542">
    <property type="protein sequence ID" value="AEA45718.1"/>
    <property type="molecule type" value="Genomic_DNA"/>
</dbReference>
<dbReference type="RefSeq" id="WP_013688478.1">
    <property type="nucleotide sequence ID" value="NC_015321.1"/>
</dbReference>
<dbReference type="InterPro" id="IPR038765">
    <property type="entry name" value="Papain-like_cys_pep_sf"/>
</dbReference>
<dbReference type="GO" id="GO:0006508">
    <property type="term" value="P:proteolysis"/>
    <property type="evidence" value="ECO:0007669"/>
    <property type="project" value="InterPro"/>
</dbReference>
<protein>
    <submittedName>
        <fullName evidence="4">Peptidase C1A papain</fullName>
    </submittedName>
</protein>
<dbReference type="InterPro" id="IPR025660">
    <property type="entry name" value="Pept_his_AS"/>
</dbReference>
<dbReference type="GO" id="GO:0008234">
    <property type="term" value="F:cysteine-type peptidase activity"/>
    <property type="evidence" value="ECO:0007669"/>
    <property type="project" value="InterPro"/>
</dbReference>
<reference evidence="5" key="2">
    <citation type="submission" date="2011-02" db="EMBL/GenBank/DDBJ databases">
        <title>The complete genome of Fluviicola taffensis DSM 16823.</title>
        <authorList>
            <consortium name="US DOE Joint Genome Institute (JGI-PGF)"/>
            <person name="Lucas S."/>
            <person name="Copeland A."/>
            <person name="Lapidus A."/>
            <person name="Bruce D."/>
            <person name="Goodwin L."/>
            <person name="Pitluck S."/>
            <person name="Kyrpides N."/>
            <person name="Mavromatis K."/>
            <person name="Ivanova N."/>
            <person name="Mikhailova N."/>
            <person name="Pagani I."/>
            <person name="Chertkov O."/>
            <person name="Detter J.C."/>
            <person name="Han C."/>
            <person name="Tapia R."/>
            <person name="Land M."/>
            <person name="Hauser L."/>
            <person name="Markowitz V."/>
            <person name="Cheng J.-F."/>
            <person name="Hugenholtz P."/>
            <person name="Woyke T."/>
            <person name="Wu D."/>
            <person name="Tindall B."/>
            <person name="Pomrenke H.G."/>
            <person name="Brambilla E."/>
            <person name="Klenk H.-P."/>
            <person name="Eisen J.A."/>
        </authorList>
    </citation>
    <scope>NUCLEOTIDE SEQUENCE [LARGE SCALE GENOMIC DNA]</scope>
    <source>
        <strain evidence="5">DSM 16823 / RW262 / RW262</strain>
    </source>
</reference>
<evidence type="ECO:0000313" key="5">
    <source>
        <dbReference type="Proteomes" id="UP000007463"/>
    </source>
</evidence>
<sequence length="497" mass="55882" precursor="true">MKTLYTLLILLCAFSSWSQEQATGYTPMPNGEYEKLKIAFSSPFTERNLPASYVIPESYFPNPGSQGQIGSCVAWSTTYALASFYFAAKNKWGSPKTTNMIMSPAFVYNQIRECTCGPNCGTYVHDALNLLKTKGVVTWQTMPYDNANSCSVPSQELVNQASKYRISGWNRLINRLNFNEFKEHLSNDVPVVIGSCLGSGFSNYGYKKSASPFSCTQVTSGGHAMLVVGYDDNKRAFKIMNSWGKDWGVNGYIWVDYDCFKLMMSSYGAEAYVINKDYELGNSDNPVENPSSNISASSFTPYGHWERIATGHFYIDYGLNIAANVQPLVDRVTYVYDHSAFPNKYITVSSGPHYQTSYEGPYCLPNMQAIVYLKDGKSIKVEFNGCETINQVTRDDLSTFDIHPIVTAVPKTNQSGYYNFDIRLRGVENVKDRIVKVVYDFNHPTFKNRYITVTDKTNSFRVGYDGWGCLRGLGATVYFDDNTSKTFSINMCDILGW</sequence>
<dbReference type="Proteomes" id="UP000007463">
    <property type="component" value="Chromosome"/>
</dbReference>
<dbReference type="Gene3D" id="3.90.70.10">
    <property type="entry name" value="Cysteine proteinases"/>
    <property type="match status" value="1"/>
</dbReference>
<dbReference type="STRING" id="755732.Fluta_3751"/>
<evidence type="ECO:0000313" key="4">
    <source>
        <dbReference type="EMBL" id="AEA45718.1"/>
    </source>
</evidence>
<dbReference type="PROSITE" id="PS00639">
    <property type="entry name" value="THIOL_PROTEASE_HIS"/>
    <property type="match status" value="1"/>
</dbReference>
<dbReference type="Pfam" id="PF00112">
    <property type="entry name" value="Peptidase_C1"/>
    <property type="match status" value="1"/>
</dbReference>
<dbReference type="SMART" id="SM00645">
    <property type="entry name" value="Pept_C1"/>
    <property type="match status" value="1"/>
</dbReference>
<evidence type="ECO:0000259" key="3">
    <source>
        <dbReference type="SMART" id="SM00645"/>
    </source>
</evidence>
<dbReference type="PANTHER" id="PTHR12411">
    <property type="entry name" value="CYSTEINE PROTEASE FAMILY C1-RELATED"/>
    <property type="match status" value="1"/>
</dbReference>
<feature type="signal peptide" evidence="2">
    <location>
        <begin position="1"/>
        <end position="18"/>
    </location>
</feature>
<name>F2IFK4_FLUTR</name>
<dbReference type="AlphaFoldDB" id="F2IFK4"/>
<dbReference type="InterPro" id="IPR046888">
    <property type="entry name" value="pYEATS"/>
</dbReference>
<dbReference type="HOGENOM" id="CLU_548298_0_0_10"/>
<proteinExistence type="inferred from homology"/>
<comment type="similarity">
    <text evidence="1">Belongs to the peptidase C1 family.</text>
</comment>
<dbReference type="InterPro" id="IPR000668">
    <property type="entry name" value="Peptidase_C1A_C"/>
</dbReference>
<feature type="domain" description="Peptidase C1A papain C-terminal" evidence="3">
    <location>
        <begin position="49"/>
        <end position="269"/>
    </location>
</feature>
<dbReference type="InterPro" id="IPR013128">
    <property type="entry name" value="Peptidase_C1A"/>
</dbReference>
<organism evidence="4 5">
    <name type="scientific">Fluviicola taffensis (strain DSM 16823 / NCIMB 13979 / RW262)</name>
    <dbReference type="NCBI Taxonomy" id="755732"/>
    <lineage>
        <taxon>Bacteria</taxon>
        <taxon>Pseudomonadati</taxon>
        <taxon>Bacteroidota</taxon>
        <taxon>Flavobacteriia</taxon>
        <taxon>Flavobacteriales</taxon>
        <taxon>Crocinitomicaceae</taxon>
        <taxon>Fluviicola</taxon>
    </lineage>
</organism>
<reference evidence="4 5" key="1">
    <citation type="journal article" date="2011" name="Stand. Genomic Sci.">
        <title>Complete genome sequence of the gliding freshwater bacterium Fluviicola taffensis type strain (RW262).</title>
        <authorList>
            <person name="Woyke T."/>
            <person name="Chertkov O."/>
            <person name="Lapidus A."/>
            <person name="Nolan M."/>
            <person name="Lucas S."/>
            <person name="Del Rio T.G."/>
            <person name="Tice H."/>
            <person name="Cheng J.F."/>
            <person name="Tapia R."/>
            <person name="Han C."/>
            <person name="Goodwin L."/>
            <person name="Pitluck S."/>
            <person name="Liolios K."/>
            <person name="Pagani I."/>
            <person name="Ivanova N."/>
            <person name="Huntemann M."/>
            <person name="Mavromatis K."/>
            <person name="Mikhailova N."/>
            <person name="Pati A."/>
            <person name="Chen A."/>
            <person name="Palaniappan K."/>
            <person name="Land M."/>
            <person name="Hauser L."/>
            <person name="Brambilla E.M."/>
            <person name="Rohde M."/>
            <person name="Mwirichia R."/>
            <person name="Sikorski J."/>
            <person name="Tindall B.J."/>
            <person name="Goker M."/>
            <person name="Bristow J."/>
            <person name="Eisen J.A."/>
            <person name="Markowitz V."/>
            <person name="Hugenholtz P."/>
            <person name="Klenk H.P."/>
            <person name="Kyrpides N.C."/>
        </authorList>
    </citation>
    <scope>NUCLEOTIDE SEQUENCE [LARGE SCALE GENOMIC DNA]</scope>
    <source>
        <strain evidence="5">DSM 16823 / RW262 / RW262</strain>
    </source>
</reference>
<evidence type="ECO:0000256" key="1">
    <source>
        <dbReference type="ARBA" id="ARBA00008455"/>
    </source>
</evidence>
<dbReference type="OrthoDB" id="3648721at2"/>
<gene>
    <name evidence="4" type="ordered locus">Fluta_3751</name>
</gene>
<dbReference type="SUPFAM" id="SSF54001">
    <property type="entry name" value="Cysteine proteinases"/>
    <property type="match status" value="1"/>
</dbReference>
<accession>F2IFK4</accession>
<keyword evidence="5" id="KW-1185">Reference proteome</keyword>